<dbReference type="EMBL" id="EAAA01000715">
    <property type="status" value="NOT_ANNOTATED_CDS"/>
    <property type="molecule type" value="Genomic_DNA"/>
</dbReference>
<evidence type="ECO:0000313" key="3">
    <source>
        <dbReference type="Proteomes" id="UP000008144"/>
    </source>
</evidence>
<dbReference type="Proteomes" id="UP000008144">
    <property type="component" value="Chromosome 11"/>
</dbReference>
<feature type="compositionally biased region" description="Basic and acidic residues" evidence="1">
    <location>
        <begin position="1"/>
        <end position="20"/>
    </location>
</feature>
<dbReference type="InParanoid" id="H2XMN8"/>
<sequence length="436" mass="50155">MEPDSKDKQQTEQAVCKKYDPLSPGKEPDEFIVTNVSHIPDKSSTRNKKLSVRKMSECILKALTQHMNVLSEITFGEHQDMLLDPYMAEIASLILKRKRKISLGIFTRINEKSVQALGRCLQKINRLSVDEQLLLPQAVFILREYVEHLSNPQGLTINGRSVATWLNEWKIHAGQPQDKVVQILQLLLGKIKTLIIADVMTYEIMDGLVPHLYVLDEVEFGENGKDINLDCYMDRIRQLILKRKEKISLVVRTKICTFNMKLIYFTYEKIKSLTIDEKYLSAGGRVMLHDDILRLPQDESIQVLKVNGLDANIWAKKWFMYDWKPEDNQSNTLFWLECCVQVKGVGILIDMTDKIMETLAPMLAEVLHEIQFGNAETGADINLDRYMVCVTTCMLQRKKKIVFKLFTELNAIGIHCLGKCLPKIYTLSIYEELLSP</sequence>
<reference evidence="2" key="3">
    <citation type="submission" date="2025-08" db="UniProtKB">
        <authorList>
            <consortium name="Ensembl"/>
        </authorList>
    </citation>
    <scope>IDENTIFICATION</scope>
</reference>
<protein>
    <submittedName>
        <fullName evidence="2">Uncharacterized protein</fullName>
    </submittedName>
</protein>
<feature type="region of interest" description="Disordered" evidence="1">
    <location>
        <begin position="1"/>
        <end position="26"/>
    </location>
</feature>
<reference evidence="3" key="1">
    <citation type="journal article" date="2002" name="Science">
        <title>The draft genome of Ciona intestinalis: insights into chordate and vertebrate origins.</title>
        <authorList>
            <person name="Dehal P."/>
            <person name="Satou Y."/>
            <person name="Campbell R.K."/>
            <person name="Chapman J."/>
            <person name="Degnan B."/>
            <person name="De Tomaso A."/>
            <person name="Davidson B."/>
            <person name="Di Gregorio A."/>
            <person name="Gelpke M."/>
            <person name="Goodstein D.M."/>
            <person name="Harafuji N."/>
            <person name="Hastings K.E."/>
            <person name="Ho I."/>
            <person name="Hotta K."/>
            <person name="Huang W."/>
            <person name="Kawashima T."/>
            <person name="Lemaire P."/>
            <person name="Martinez D."/>
            <person name="Meinertzhagen I.A."/>
            <person name="Necula S."/>
            <person name="Nonaka M."/>
            <person name="Putnam N."/>
            <person name="Rash S."/>
            <person name="Saiga H."/>
            <person name="Satake M."/>
            <person name="Terry A."/>
            <person name="Yamada L."/>
            <person name="Wang H.G."/>
            <person name="Awazu S."/>
            <person name="Azumi K."/>
            <person name="Boore J."/>
            <person name="Branno M."/>
            <person name="Chin-Bow S."/>
            <person name="DeSantis R."/>
            <person name="Doyle S."/>
            <person name="Francino P."/>
            <person name="Keys D.N."/>
            <person name="Haga S."/>
            <person name="Hayashi H."/>
            <person name="Hino K."/>
            <person name="Imai K.S."/>
            <person name="Inaba K."/>
            <person name="Kano S."/>
            <person name="Kobayashi K."/>
            <person name="Kobayashi M."/>
            <person name="Lee B.I."/>
            <person name="Makabe K.W."/>
            <person name="Manohar C."/>
            <person name="Matassi G."/>
            <person name="Medina M."/>
            <person name="Mochizuki Y."/>
            <person name="Mount S."/>
            <person name="Morishita T."/>
            <person name="Miura S."/>
            <person name="Nakayama A."/>
            <person name="Nishizaka S."/>
            <person name="Nomoto H."/>
            <person name="Ohta F."/>
            <person name="Oishi K."/>
            <person name="Rigoutsos I."/>
            <person name="Sano M."/>
            <person name="Sasaki A."/>
            <person name="Sasakura Y."/>
            <person name="Shoguchi E."/>
            <person name="Shin-i T."/>
            <person name="Spagnuolo A."/>
            <person name="Stainier D."/>
            <person name="Suzuki M.M."/>
            <person name="Tassy O."/>
            <person name="Takatori N."/>
            <person name="Tokuoka M."/>
            <person name="Yagi K."/>
            <person name="Yoshizaki F."/>
            <person name="Wada S."/>
            <person name="Zhang C."/>
            <person name="Hyatt P.D."/>
            <person name="Larimer F."/>
            <person name="Detter C."/>
            <person name="Doggett N."/>
            <person name="Glavina T."/>
            <person name="Hawkins T."/>
            <person name="Richardson P."/>
            <person name="Lucas S."/>
            <person name="Kohara Y."/>
            <person name="Levine M."/>
            <person name="Satoh N."/>
            <person name="Rokhsar D.S."/>
        </authorList>
    </citation>
    <scope>NUCLEOTIDE SEQUENCE [LARGE SCALE GENOMIC DNA]</scope>
</reference>
<organism evidence="2 3">
    <name type="scientific">Ciona intestinalis</name>
    <name type="common">Transparent sea squirt</name>
    <name type="synonym">Ascidia intestinalis</name>
    <dbReference type="NCBI Taxonomy" id="7719"/>
    <lineage>
        <taxon>Eukaryota</taxon>
        <taxon>Metazoa</taxon>
        <taxon>Chordata</taxon>
        <taxon>Tunicata</taxon>
        <taxon>Ascidiacea</taxon>
        <taxon>Phlebobranchia</taxon>
        <taxon>Cionidae</taxon>
        <taxon>Ciona</taxon>
    </lineage>
</organism>
<dbReference type="AlphaFoldDB" id="H2XMN8"/>
<reference evidence="2" key="2">
    <citation type="journal article" date="2008" name="Genome Biol.">
        <title>Improved genome assembly and evidence-based global gene model set for the chordate Ciona intestinalis: new insight into intron and operon populations.</title>
        <authorList>
            <person name="Satou Y."/>
            <person name="Mineta K."/>
            <person name="Ogasawara M."/>
            <person name="Sasakura Y."/>
            <person name="Shoguchi E."/>
            <person name="Ueno K."/>
            <person name="Yamada L."/>
            <person name="Matsumoto J."/>
            <person name="Wasserscheid J."/>
            <person name="Dewar K."/>
            <person name="Wiley G.B."/>
            <person name="Macmil S.L."/>
            <person name="Roe B.A."/>
            <person name="Zeller R.W."/>
            <person name="Hastings K.E."/>
            <person name="Lemaire P."/>
            <person name="Lindquist E."/>
            <person name="Endo T."/>
            <person name="Hotta K."/>
            <person name="Inaba K."/>
        </authorList>
    </citation>
    <scope>NUCLEOTIDE SEQUENCE [LARGE SCALE GENOMIC DNA]</scope>
    <source>
        <strain evidence="2">wild type</strain>
    </source>
</reference>
<accession>H2XMN8</accession>
<reference evidence="2" key="4">
    <citation type="submission" date="2025-09" db="UniProtKB">
        <authorList>
            <consortium name="Ensembl"/>
        </authorList>
    </citation>
    <scope>IDENTIFICATION</scope>
</reference>
<evidence type="ECO:0000313" key="2">
    <source>
        <dbReference type="Ensembl" id="ENSCINP00000030921.1"/>
    </source>
</evidence>
<dbReference type="Ensembl" id="ENSCINT00000033703.1">
    <property type="protein sequence ID" value="ENSCINP00000030921.1"/>
    <property type="gene ID" value="ENSCING00000023780.1"/>
</dbReference>
<evidence type="ECO:0000256" key="1">
    <source>
        <dbReference type="SAM" id="MobiDB-lite"/>
    </source>
</evidence>
<dbReference type="HOGENOM" id="CLU_629379_0_0_1"/>
<proteinExistence type="predicted"/>
<name>H2XMN8_CIOIN</name>
<dbReference type="GeneTree" id="ENSGT00390000012883"/>
<keyword evidence="3" id="KW-1185">Reference proteome</keyword>